<comment type="caution">
    <text evidence="1">The sequence shown here is derived from an EMBL/GenBank/DDBJ whole genome shotgun (WGS) entry which is preliminary data.</text>
</comment>
<name>A0A6A4KBG6_APOLU</name>
<organism evidence="1 2">
    <name type="scientific">Apolygus lucorum</name>
    <name type="common">Small green plant bug</name>
    <name type="synonym">Lygocoris lucorum</name>
    <dbReference type="NCBI Taxonomy" id="248454"/>
    <lineage>
        <taxon>Eukaryota</taxon>
        <taxon>Metazoa</taxon>
        <taxon>Ecdysozoa</taxon>
        <taxon>Arthropoda</taxon>
        <taxon>Hexapoda</taxon>
        <taxon>Insecta</taxon>
        <taxon>Pterygota</taxon>
        <taxon>Neoptera</taxon>
        <taxon>Paraneoptera</taxon>
        <taxon>Hemiptera</taxon>
        <taxon>Heteroptera</taxon>
        <taxon>Panheteroptera</taxon>
        <taxon>Cimicomorpha</taxon>
        <taxon>Miridae</taxon>
        <taxon>Mirini</taxon>
        <taxon>Apolygus</taxon>
    </lineage>
</organism>
<proteinExistence type="predicted"/>
<reference evidence="1" key="1">
    <citation type="journal article" date="2021" name="Mol. Ecol. Resour.">
        <title>Apolygus lucorum genome provides insights into omnivorousness and mesophyll feeding.</title>
        <authorList>
            <person name="Liu Y."/>
            <person name="Liu H."/>
            <person name="Wang H."/>
            <person name="Huang T."/>
            <person name="Liu B."/>
            <person name="Yang B."/>
            <person name="Yin L."/>
            <person name="Li B."/>
            <person name="Zhang Y."/>
            <person name="Zhang S."/>
            <person name="Jiang F."/>
            <person name="Zhang X."/>
            <person name="Ren Y."/>
            <person name="Wang B."/>
            <person name="Wang S."/>
            <person name="Lu Y."/>
            <person name="Wu K."/>
            <person name="Fan W."/>
            <person name="Wang G."/>
        </authorList>
    </citation>
    <scope>NUCLEOTIDE SEQUENCE</scope>
    <source>
        <strain evidence="1">12Hb</strain>
    </source>
</reference>
<evidence type="ECO:0000313" key="2">
    <source>
        <dbReference type="Proteomes" id="UP000466442"/>
    </source>
</evidence>
<keyword evidence="2" id="KW-1185">Reference proteome</keyword>
<gene>
    <name evidence="1" type="ORF">GE061_001589</name>
</gene>
<evidence type="ECO:0000313" key="1">
    <source>
        <dbReference type="EMBL" id="KAF6217235.1"/>
    </source>
</evidence>
<dbReference type="AlphaFoldDB" id="A0A6A4KBG6"/>
<accession>A0A6A4KBG6</accession>
<dbReference type="Proteomes" id="UP000466442">
    <property type="component" value="Linkage Group LG1"/>
</dbReference>
<dbReference type="EMBL" id="WIXP02000001">
    <property type="protein sequence ID" value="KAF6217235.1"/>
    <property type="molecule type" value="Genomic_DNA"/>
</dbReference>
<protein>
    <submittedName>
        <fullName evidence="1">Uncharacterized protein</fullName>
    </submittedName>
</protein>
<sequence length="94" mass="10917">MIYGVALVVDSILKKLPEFMYRSIFGFNVMIYREKKMYEITSSLVNETFDHTCNVCGIVGVTNTRHPAATFCHFRKKTAKRIPQLRQAHKVLYT</sequence>